<dbReference type="SUPFAM" id="SSF51269">
    <property type="entry name" value="AFP III-like domain"/>
    <property type="match status" value="1"/>
</dbReference>
<dbReference type="GO" id="GO:0047444">
    <property type="term" value="F:N-acylneuraminate-9-phosphate synthase activity"/>
    <property type="evidence" value="ECO:0007669"/>
    <property type="project" value="TreeGrafter"/>
</dbReference>
<dbReference type="Pfam" id="PF08666">
    <property type="entry name" value="SAF"/>
    <property type="match status" value="1"/>
</dbReference>
<dbReference type="SUPFAM" id="SSF51569">
    <property type="entry name" value="Aldolase"/>
    <property type="match status" value="1"/>
</dbReference>
<dbReference type="Pfam" id="PF03102">
    <property type="entry name" value="NeuB"/>
    <property type="match status" value="1"/>
</dbReference>
<dbReference type="PROSITE" id="PS50844">
    <property type="entry name" value="AFP_LIKE"/>
    <property type="match status" value="1"/>
</dbReference>
<feature type="domain" description="AFP-like" evidence="1">
    <location>
        <begin position="293"/>
        <end position="349"/>
    </location>
</feature>
<dbReference type="EMBL" id="MGFH01000171">
    <property type="protein sequence ID" value="OGM03353.1"/>
    <property type="molecule type" value="Genomic_DNA"/>
</dbReference>
<gene>
    <name evidence="2" type="ORF">A2008_10660</name>
</gene>
<dbReference type="GO" id="GO:0016051">
    <property type="term" value="P:carbohydrate biosynthetic process"/>
    <property type="evidence" value="ECO:0007669"/>
    <property type="project" value="InterPro"/>
</dbReference>
<dbReference type="Gene3D" id="3.20.20.70">
    <property type="entry name" value="Aldolase class I"/>
    <property type="match status" value="1"/>
</dbReference>
<comment type="caution">
    <text evidence="2">The sequence shown here is derived from an EMBL/GenBank/DDBJ whole genome shotgun (WGS) entry which is preliminary data.</text>
</comment>
<dbReference type="InterPro" id="IPR051690">
    <property type="entry name" value="PseI-like"/>
</dbReference>
<dbReference type="Gene3D" id="3.90.1210.10">
    <property type="entry name" value="Antifreeze-like/N-acetylneuraminic acid synthase C-terminal domain"/>
    <property type="match status" value="1"/>
</dbReference>
<organism evidence="2 3">
    <name type="scientific">Candidatus Wallbacteria bacterium GWC2_49_35</name>
    <dbReference type="NCBI Taxonomy" id="1817813"/>
    <lineage>
        <taxon>Bacteria</taxon>
        <taxon>Candidatus Walliibacteriota</taxon>
    </lineage>
</organism>
<evidence type="ECO:0000313" key="3">
    <source>
        <dbReference type="Proteomes" id="UP000178735"/>
    </source>
</evidence>
<dbReference type="InterPro" id="IPR057736">
    <property type="entry name" value="SAF_PseI/NeuA/NeuB"/>
</dbReference>
<dbReference type="STRING" id="1817813.A2008_10660"/>
<evidence type="ECO:0000259" key="1">
    <source>
        <dbReference type="PROSITE" id="PS50844"/>
    </source>
</evidence>
<sequence length="349" mass="38136">MNEFKIKDRTIGGAGKTFIIAELSANHNHSLDTAKKTIQAAKEAGADAIKIQTYTADTLTIDCDNKYFRIGGGTLWDGQTLYKLYRQAYTPWEWHEELRDCALDCGLIFFSTPFDFSAVDYLEKLNVPVYKVASFEITDVNLIEYIASKNKPVIISTGIATLSEIEDAVKACKKAGNDKIALLKCTSAYPALPEDANLASIQTLTEVFGTVAGLSDHTMGSAVAVAAVALGAKIIEKHLILGRNLGGPDSQFSMEPHEFSAMAHDIRIAEKAVGTKSLGRDKKETKGRQFARSLFAVEDIKAGEEFTSTNVRSIRPGCGLAPKYLNDIIGKRAKRDIERGTPLSFDLLM</sequence>
<dbReference type="PANTHER" id="PTHR42966">
    <property type="entry name" value="N-ACETYLNEURAMINATE SYNTHASE"/>
    <property type="match status" value="1"/>
</dbReference>
<dbReference type="InterPro" id="IPR020030">
    <property type="entry name" value="Pseudaminic_synth_PseI"/>
</dbReference>
<dbReference type="InterPro" id="IPR013785">
    <property type="entry name" value="Aldolase_TIM"/>
</dbReference>
<reference evidence="2 3" key="1">
    <citation type="journal article" date="2016" name="Nat. Commun.">
        <title>Thousands of microbial genomes shed light on interconnected biogeochemical processes in an aquifer system.</title>
        <authorList>
            <person name="Anantharaman K."/>
            <person name="Brown C.T."/>
            <person name="Hug L.A."/>
            <person name="Sharon I."/>
            <person name="Castelle C.J."/>
            <person name="Probst A.J."/>
            <person name="Thomas B.C."/>
            <person name="Singh A."/>
            <person name="Wilkins M.J."/>
            <person name="Karaoz U."/>
            <person name="Brodie E.L."/>
            <person name="Williams K.H."/>
            <person name="Hubbard S.S."/>
            <person name="Banfield J.F."/>
        </authorList>
    </citation>
    <scope>NUCLEOTIDE SEQUENCE [LARGE SCALE GENOMIC DNA]</scope>
</reference>
<dbReference type="SMART" id="SM00858">
    <property type="entry name" value="SAF"/>
    <property type="match status" value="1"/>
</dbReference>
<proteinExistence type="predicted"/>
<dbReference type="InterPro" id="IPR013132">
    <property type="entry name" value="PseI/NeuA/B-like_N"/>
</dbReference>
<protein>
    <submittedName>
        <fullName evidence="2">Pseudaminic acid synthase</fullName>
    </submittedName>
</protein>
<dbReference type="InterPro" id="IPR013974">
    <property type="entry name" value="SAF"/>
</dbReference>
<dbReference type="PANTHER" id="PTHR42966:SF2">
    <property type="entry name" value="PSEUDAMINIC ACID SYNTHASE"/>
    <property type="match status" value="1"/>
</dbReference>
<dbReference type="InterPro" id="IPR006190">
    <property type="entry name" value="SAF_AFP_Neu5Ac"/>
</dbReference>
<accession>A0A1F7WKH5</accession>
<evidence type="ECO:0000313" key="2">
    <source>
        <dbReference type="EMBL" id="OGM03353.1"/>
    </source>
</evidence>
<dbReference type="CDD" id="cd11615">
    <property type="entry name" value="SAF_NeuB_like"/>
    <property type="match status" value="1"/>
</dbReference>
<dbReference type="Proteomes" id="UP000178735">
    <property type="component" value="Unassembled WGS sequence"/>
</dbReference>
<dbReference type="AlphaFoldDB" id="A0A1F7WKH5"/>
<dbReference type="InterPro" id="IPR036732">
    <property type="entry name" value="AFP_Neu5c_C_sf"/>
</dbReference>
<name>A0A1F7WKH5_9BACT</name>
<dbReference type="NCBIfam" id="TIGR03586">
    <property type="entry name" value="PseI"/>
    <property type="match status" value="1"/>
</dbReference>